<dbReference type="NCBIfam" id="TIGR04183">
    <property type="entry name" value="Por_Secre_tail"/>
    <property type="match status" value="1"/>
</dbReference>
<dbReference type="InterPro" id="IPR026444">
    <property type="entry name" value="Secre_tail"/>
</dbReference>
<sequence length="454" mass="50299">MAKVFADDVQLNYTGTQPYLRFLKSKVYDTGGNNNGRLDPGETANLTAFLKNIGGIDLNNLTTILSTTSPYITINDNSGYFGTLMIDSTKENFLDPYVLEVSPDAPQGHMAQFQLIALDGTFVDTFFFNLVIGTYHYLVWNPDPTSAPGQAMHNILDSLGYSGLYSTTLPTTDLGIYQAILVCVGVWPNNYVIYASSPEADALVDYLNSGGRLYLEGGDVWYYDPLIGGYNFCPLFGINALLDGSLDLGPIQGQTNTFTNQMYFNYNGENNYMDHISPSGTGAFLIFRDVDQAYDCGVARDAGSYRTVGVSFELGGLVDGSDVSTRAALLDSILHFFGIFQTPVYEENAQKDNQKILFRVSPNPFKNRLDIRYKIPDTRYEHISDISFLPAVGVKIYDATGRLVRQWGYETIRLSNQIIWSGDDDSGNRLPSGVYFVKLDFGNQGKTAKVIKIE</sequence>
<dbReference type="EMBL" id="DTGZ01000105">
    <property type="protein sequence ID" value="HGV97796.1"/>
    <property type="molecule type" value="Genomic_DNA"/>
</dbReference>
<protein>
    <submittedName>
        <fullName evidence="1">T9SS type A sorting domain-containing protein</fullName>
    </submittedName>
</protein>
<dbReference type="AlphaFoldDB" id="A0A7C4XKL2"/>
<dbReference type="Gene3D" id="2.60.40.4070">
    <property type="match status" value="1"/>
</dbReference>
<evidence type="ECO:0000313" key="1">
    <source>
        <dbReference type="EMBL" id="HGV97796.1"/>
    </source>
</evidence>
<proteinExistence type="predicted"/>
<reference evidence="1" key="1">
    <citation type="journal article" date="2020" name="mSystems">
        <title>Genome- and Community-Level Interaction Insights into Carbon Utilization and Element Cycling Functions of Hydrothermarchaeota in Hydrothermal Sediment.</title>
        <authorList>
            <person name="Zhou Z."/>
            <person name="Liu Y."/>
            <person name="Xu W."/>
            <person name="Pan J."/>
            <person name="Luo Z.H."/>
            <person name="Li M."/>
        </authorList>
    </citation>
    <scope>NUCLEOTIDE SEQUENCE [LARGE SCALE GENOMIC DNA]</scope>
    <source>
        <strain evidence="1">SpSt-774</strain>
    </source>
</reference>
<organism evidence="1">
    <name type="scientific">candidate division WOR-3 bacterium</name>
    <dbReference type="NCBI Taxonomy" id="2052148"/>
    <lineage>
        <taxon>Bacteria</taxon>
        <taxon>Bacteria division WOR-3</taxon>
    </lineage>
</organism>
<gene>
    <name evidence="1" type="ORF">ENV60_05825</name>
</gene>
<accession>A0A7C4XKL2</accession>
<comment type="caution">
    <text evidence="1">The sequence shown here is derived from an EMBL/GenBank/DDBJ whole genome shotgun (WGS) entry which is preliminary data.</text>
</comment>
<name>A0A7C4XKL2_UNCW3</name>